<reference evidence="1" key="1">
    <citation type="submission" date="2014-11" db="EMBL/GenBank/DDBJ databases">
        <authorList>
            <person name="Malar M.C."/>
            <person name="Sen D."/>
            <person name="Tripathy S."/>
        </authorList>
    </citation>
    <scope>NUCLEOTIDE SEQUENCE</scope>
    <source>
        <strain evidence="1">BDU141951</strain>
    </source>
</reference>
<organism evidence="1">
    <name type="scientific">Lyngbya confervoides BDU141951</name>
    <dbReference type="NCBI Taxonomy" id="1574623"/>
    <lineage>
        <taxon>Bacteria</taxon>
        <taxon>Bacillati</taxon>
        <taxon>Cyanobacteriota</taxon>
        <taxon>Cyanophyceae</taxon>
        <taxon>Oscillatoriophycideae</taxon>
        <taxon>Oscillatoriales</taxon>
        <taxon>Microcoleaceae</taxon>
        <taxon>Lyngbya</taxon>
    </lineage>
</organism>
<dbReference type="EMBL" id="JTHE02000003">
    <property type="protein sequence ID" value="NEV69369.1"/>
    <property type="molecule type" value="Genomic_DNA"/>
</dbReference>
<proteinExistence type="predicted"/>
<comment type="caution">
    <text evidence="1">The sequence shown here is derived from an EMBL/GenBank/DDBJ whole genome shotgun (WGS) entry which is preliminary data.</text>
</comment>
<protein>
    <submittedName>
        <fullName evidence="1">DUF3122 domain-containing protein</fullName>
    </submittedName>
</protein>
<dbReference type="Pfam" id="PF11320">
    <property type="entry name" value="DUF3122"/>
    <property type="match status" value="1"/>
</dbReference>
<reference evidence="1" key="2">
    <citation type="journal article" date="2015" name="Genome Announc.">
        <title>Draft Genome Sequence of Filamentous Marine Cyanobacterium Lyngbya confervoides Strain BDU141951.</title>
        <authorList>
            <person name="Chandrababunaidu M.M."/>
            <person name="Sen D."/>
            <person name="Tripathy S."/>
        </authorList>
    </citation>
    <scope>NUCLEOTIDE SEQUENCE</scope>
    <source>
        <strain evidence="1">BDU141951</strain>
    </source>
</reference>
<name>A0A0C1Y9R7_9CYAN</name>
<reference evidence="1" key="3">
    <citation type="submission" date="2020-02" db="EMBL/GenBank/DDBJ databases">
        <authorList>
            <person name="Sarangi A.N."/>
            <person name="Ghosh S."/>
            <person name="Mukherjee M."/>
            <person name="Tripathy S."/>
        </authorList>
    </citation>
    <scope>NUCLEOTIDE SEQUENCE</scope>
    <source>
        <strain evidence="1">BDU141951</strain>
    </source>
</reference>
<evidence type="ECO:0000313" key="1">
    <source>
        <dbReference type="EMBL" id="NEV69369.1"/>
    </source>
</evidence>
<sequence>MLLSQLQPSHAVGRWLMAIALPLLLSLTLFVPAAHAAIRTIDEGPGQVLYQTRTTLRDEANQRWQAIAFKRHKADGSEILGLRLVGFPGVADIDRSQPLRLVNSLGHVLTAADTSAKIFTNASSPEPYIGQYDLGAVLPEIQPAIPLELQIPVTAGDPITLLIPPPTLEEWQQLPSCGH</sequence>
<dbReference type="InterPro" id="IPR021469">
    <property type="entry name" value="DUF3122"/>
</dbReference>
<dbReference type="AlphaFoldDB" id="A0A0C1Y9R7"/>
<accession>A0A0C1Y9R7</accession>
<gene>
    <name evidence="1" type="ORF">QQ91_019925</name>
</gene>